<keyword evidence="6 9" id="KW-0406">Ion transport</keyword>
<comment type="function">
    <text evidence="9">Structural component of the gap junctions.</text>
</comment>
<feature type="transmembrane region" description="Helical" evidence="9">
    <location>
        <begin position="221"/>
        <end position="241"/>
    </location>
</feature>
<evidence type="ECO:0000256" key="3">
    <source>
        <dbReference type="ARBA" id="ARBA00022475"/>
    </source>
</evidence>
<comment type="subcellular location">
    <subcellularLocation>
        <location evidence="1 9">Cell membrane</location>
        <topology evidence="1 9">Multi-pass membrane protein</topology>
    </subcellularLocation>
</comment>
<dbReference type="GO" id="GO:0005243">
    <property type="term" value="F:gap junction channel activity"/>
    <property type="evidence" value="ECO:0007669"/>
    <property type="project" value="TreeGrafter"/>
</dbReference>
<sequence length="410" mass="45678">MKISRYSLTEDVVDRYNHTWGVALLLVISATTWLIPQIALVHQTTGPGPAKGKNMQKYTSNCWTPTQFTGAMISYAHSICGAAFSQAMQNAEDKGNKTFQAATLYHLASHETGETVEIGESKRFRPVTAEETIKQDDDYLSTVTETYSRISLVTFILAVCLKLPYIIWSLMSSFSHAEPSQILRSMEAAQCVDAGIRNQTCQDIFQAISYSKQKQSFFNTVLYLFLKITNVAVAIFGLLLVKSHVLLQPLSYGNGFDGVSVSKTGNDYYNSPLFCAMNVVSLQNIQNYMFQCIFEPSTDYSGTLNSPDNVERDFVYIRLYDVLHTILAFSFAVLTTVNGVNFLAWVVKLAPGPFRNRTFSSSKLPLDAYLLLLMARQNVGFVTAKNLELGFSPECRGEVKAGEELSNLTE</sequence>
<evidence type="ECO:0000256" key="6">
    <source>
        <dbReference type="ARBA" id="ARBA00023065"/>
    </source>
</evidence>
<dbReference type="OrthoDB" id="6156233at2759"/>
<accession>A0A8S3YS80</accession>
<proteinExistence type="inferred from homology"/>
<reference evidence="10" key="1">
    <citation type="submission" date="2021-04" db="EMBL/GenBank/DDBJ databases">
        <authorList>
            <consortium name="Molecular Ecology Group"/>
        </authorList>
    </citation>
    <scope>NUCLEOTIDE SEQUENCE</scope>
</reference>
<dbReference type="PROSITE" id="PS51013">
    <property type="entry name" value="PANNEXIN"/>
    <property type="match status" value="1"/>
</dbReference>
<dbReference type="AlphaFoldDB" id="A0A8S3YS80"/>
<organism evidence="10 11">
    <name type="scientific">Candidula unifasciata</name>
    <dbReference type="NCBI Taxonomy" id="100452"/>
    <lineage>
        <taxon>Eukaryota</taxon>
        <taxon>Metazoa</taxon>
        <taxon>Spiralia</taxon>
        <taxon>Lophotrochozoa</taxon>
        <taxon>Mollusca</taxon>
        <taxon>Gastropoda</taxon>
        <taxon>Heterobranchia</taxon>
        <taxon>Euthyneura</taxon>
        <taxon>Panpulmonata</taxon>
        <taxon>Eupulmonata</taxon>
        <taxon>Stylommatophora</taxon>
        <taxon>Helicina</taxon>
        <taxon>Helicoidea</taxon>
        <taxon>Geomitridae</taxon>
        <taxon>Candidula</taxon>
    </lineage>
</organism>
<keyword evidence="2 9" id="KW-0813">Transport</keyword>
<evidence type="ECO:0000313" key="11">
    <source>
        <dbReference type="Proteomes" id="UP000678393"/>
    </source>
</evidence>
<keyword evidence="11" id="KW-1185">Reference proteome</keyword>
<protein>
    <recommendedName>
        <fullName evidence="9">Innexin</fullName>
    </recommendedName>
</protein>
<evidence type="ECO:0000256" key="4">
    <source>
        <dbReference type="ARBA" id="ARBA00022692"/>
    </source>
</evidence>
<dbReference type="Pfam" id="PF00876">
    <property type="entry name" value="Innexin"/>
    <property type="match status" value="1"/>
</dbReference>
<comment type="similarity">
    <text evidence="9">Belongs to the pannexin family.</text>
</comment>
<keyword evidence="4 9" id="KW-0812">Transmembrane</keyword>
<evidence type="ECO:0000313" key="10">
    <source>
        <dbReference type="EMBL" id="CAG5119288.1"/>
    </source>
</evidence>
<evidence type="ECO:0000256" key="5">
    <source>
        <dbReference type="ARBA" id="ARBA00022989"/>
    </source>
</evidence>
<comment type="caution">
    <text evidence="10">The sequence shown here is derived from an EMBL/GenBank/DDBJ whole genome shotgun (WGS) entry which is preliminary data.</text>
</comment>
<dbReference type="GO" id="GO:0005886">
    <property type="term" value="C:plasma membrane"/>
    <property type="evidence" value="ECO:0007669"/>
    <property type="project" value="UniProtKB-SubCell"/>
</dbReference>
<evidence type="ECO:0000256" key="7">
    <source>
        <dbReference type="ARBA" id="ARBA00023136"/>
    </source>
</evidence>
<dbReference type="PANTHER" id="PTHR11893:SF36">
    <property type="entry name" value="INNEXIN-5"/>
    <property type="match status" value="1"/>
</dbReference>
<keyword evidence="5 9" id="KW-1133">Transmembrane helix</keyword>
<evidence type="ECO:0000256" key="2">
    <source>
        <dbReference type="ARBA" id="ARBA00022448"/>
    </source>
</evidence>
<dbReference type="GO" id="GO:0005921">
    <property type="term" value="C:gap junction"/>
    <property type="evidence" value="ECO:0007669"/>
    <property type="project" value="UniProtKB-UniRule"/>
</dbReference>
<feature type="transmembrane region" description="Helical" evidence="9">
    <location>
        <begin position="20"/>
        <end position="41"/>
    </location>
</feature>
<feature type="transmembrane region" description="Helical" evidence="9">
    <location>
        <begin position="322"/>
        <end position="347"/>
    </location>
</feature>
<dbReference type="PANTHER" id="PTHR11893">
    <property type="entry name" value="INNEXIN"/>
    <property type="match status" value="1"/>
</dbReference>
<keyword evidence="8 9" id="KW-0407">Ion channel</keyword>
<feature type="transmembrane region" description="Helical" evidence="9">
    <location>
        <begin position="150"/>
        <end position="171"/>
    </location>
</feature>
<evidence type="ECO:0000256" key="8">
    <source>
        <dbReference type="ARBA" id="ARBA00023303"/>
    </source>
</evidence>
<gene>
    <name evidence="9" type="primary">inx</name>
    <name evidence="10" type="ORF">CUNI_LOCUS4846</name>
</gene>
<evidence type="ECO:0000256" key="1">
    <source>
        <dbReference type="ARBA" id="ARBA00004651"/>
    </source>
</evidence>
<dbReference type="Proteomes" id="UP000678393">
    <property type="component" value="Unassembled WGS sequence"/>
</dbReference>
<dbReference type="GO" id="GO:0034220">
    <property type="term" value="P:monoatomic ion transmembrane transport"/>
    <property type="evidence" value="ECO:0007669"/>
    <property type="project" value="UniProtKB-KW"/>
</dbReference>
<name>A0A8S3YS80_9EUPU</name>
<keyword evidence="3" id="KW-1003">Cell membrane</keyword>
<evidence type="ECO:0000256" key="9">
    <source>
        <dbReference type="RuleBase" id="RU010713"/>
    </source>
</evidence>
<dbReference type="InterPro" id="IPR000990">
    <property type="entry name" value="Innexin"/>
</dbReference>
<keyword evidence="7 9" id="KW-0472">Membrane</keyword>
<dbReference type="EMBL" id="CAJHNH020000680">
    <property type="protein sequence ID" value="CAG5119288.1"/>
    <property type="molecule type" value="Genomic_DNA"/>
</dbReference>